<dbReference type="OrthoDB" id="8965936at2"/>
<dbReference type="AlphaFoldDB" id="A0A5P2HFK7"/>
<evidence type="ECO:0000313" key="2">
    <source>
        <dbReference type="EMBL" id="QET06638.1"/>
    </source>
</evidence>
<evidence type="ECO:0000313" key="3">
    <source>
        <dbReference type="Proteomes" id="UP000322822"/>
    </source>
</evidence>
<gene>
    <name evidence="2" type="ORF">FOB72_23340</name>
</gene>
<feature type="compositionally biased region" description="Pro residues" evidence="1">
    <location>
        <begin position="1"/>
        <end position="10"/>
    </location>
</feature>
<feature type="region of interest" description="Disordered" evidence="1">
    <location>
        <begin position="42"/>
        <end position="64"/>
    </location>
</feature>
<organism evidence="2 3">
    <name type="scientific">Cupriavidus pauculus</name>
    <dbReference type="NCBI Taxonomy" id="82633"/>
    <lineage>
        <taxon>Bacteria</taxon>
        <taxon>Pseudomonadati</taxon>
        <taxon>Pseudomonadota</taxon>
        <taxon>Betaproteobacteria</taxon>
        <taxon>Burkholderiales</taxon>
        <taxon>Burkholderiaceae</taxon>
        <taxon>Cupriavidus</taxon>
    </lineage>
</organism>
<sequence length="64" mass="7040">MPDIPPPPRMLEPGTSAEGDSRPATSQRQYCTGLLRQIEALPAAAPDRGRMEDAYRKECAQQGR</sequence>
<feature type="compositionally biased region" description="Basic and acidic residues" evidence="1">
    <location>
        <begin position="47"/>
        <end position="64"/>
    </location>
</feature>
<name>A0A5P2HFK7_9BURK</name>
<accession>A0A5P2HFK7</accession>
<reference evidence="2 3" key="1">
    <citation type="submission" date="2019-09" db="EMBL/GenBank/DDBJ databases">
        <title>FDA dAtabase for Regulatory Grade micrObial Sequences (FDA-ARGOS): Supporting development and validation of Infectious Disease Dx tests.</title>
        <authorList>
            <person name="Sciortino C."/>
            <person name="Tallon L."/>
            <person name="Sadzewicz L."/>
            <person name="Vavikolanu K."/>
            <person name="Mehta A."/>
            <person name="Aluvathingal J."/>
            <person name="Nadendla S."/>
            <person name="Nandy P."/>
            <person name="Geyer C."/>
            <person name="Yan Y."/>
            <person name="Sichtig H."/>
        </authorList>
    </citation>
    <scope>NUCLEOTIDE SEQUENCE [LARGE SCALE GENOMIC DNA]</scope>
    <source>
        <strain evidence="2 3">FDAARGOS_664</strain>
    </source>
</reference>
<dbReference type="EMBL" id="CP044067">
    <property type="protein sequence ID" value="QET06638.1"/>
    <property type="molecule type" value="Genomic_DNA"/>
</dbReference>
<protein>
    <submittedName>
        <fullName evidence="2">Uncharacterized protein</fullName>
    </submittedName>
</protein>
<evidence type="ECO:0000256" key="1">
    <source>
        <dbReference type="SAM" id="MobiDB-lite"/>
    </source>
</evidence>
<feature type="region of interest" description="Disordered" evidence="1">
    <location>
        <begin position="1"/>
        <end position="27"/>
    </location>
</feature>
<dbReference type="Proteomes" id="UP000322822">
    <property type="component" value="Chromosome 2"/>
</dbReference>
<proteinExistence type="predicted"/>